<dbReference type="OrthoDB" id="27705at10239"/>
<feature type="region of interest" description="Disordered" evidence="1">
    <location>
        <begin position="157"/>
        <end position="190"/>
    </location>
</feature>
<evidence type="ECO:0008006" key="4">
    <source>
        <dbReference type="Google" id="ProtNLM"/>
    </source>
</evidence>
<dbReference type="RefSeq" id="YP_008125343.1">
    <property type="nucleotide sequence ID" value="NC_021529.2"/>
</dbReference>
<evidence type="ECO:0000313" key="2">
    <source>
        <dbReference type="EMBL" id="AGN30194.1"/>
    </source>
</evidence>
<evidence type="ECO:0000313" key="3">
    <source>
        <dbReference type="Proteomes" id="UP000201461"/>
    </source>
</evidence>
<dbReference type="Proteomes" id="UP000201461">
    <property type="component" value="Segment"/>
</dbReference>
<proteinExistence type="predicted"/>
<organism evidence="2 3">
    <name type="scientific">Vibrio phage nt-1</name>
    <dbReference type="NCBI Taxonomy" id="115992"/>
    <lineage>
        <taxon>Viruses</taxon>
        <taxon>Duplodnaviria</taxon>
        <taxon>Heunggongvirae</taxon>
        <taxon>Uroviricota</taxon>
        <taxon>Caudoviricetes</taxon>
        <taxon>Pantevenvirales</taxon>
        <taxon>Straboviridae</taxon>
        <taxon>Mylasvirus</taxon>
        <taxon>Mylasvirus persius</taxon>
    </lineage>
</organism>
<keyword evidence="3" id="KW-1185">Reference proteome</keyword>
<dbReference type="PROSITE" id="PS51257">
    <property type="entry name" value="PROKAR_LIPOPROTEIN"/>
    <property type="match status" value="1"/>
</dbReference>
<gene>
    <name evidence="2" type="ORF">VPFG_00194</name>
</gene>
<reference evidence="2 3" key="1">
    <citation type="journal article" date="2014" name="Genome Biol. Evol.">
        <title>Composite Conserved Promoter-Terminator Motifs (PeSLs) that Mediate Modular Shuffling in the Diverse T4-Like Myoviruses.</title>
        <authorList>
            <person name="Comeau A.M."/>
            <person name="Arbiol C."/>
            <person name="Krisch H.M."/>
        </authorList>
    </citation>
    <scope>NUCLEOTIDE SEQUENCE [LARGE SCALE GENOMIC DNA]</scope>
</reference>
<dbReference type="GeneID" id="15926647"/>
<dbReference type="EMBL" id="HQ317393">
    <property type="protein sequence ID" value="AGN30194.1"/>
    <property type="molecule type" value="Genomic_DNA"/>
</dbReference>
<name>R9TFF0_9CAUD</name>
<sequence>MKRLIFTALAALALSACDNKSATLDTNAYYAEQEQPTVAAPTVEDFPQIEVEAPQVVQQQQPVIIQQDDGGFDLGSAAIGFVAAEVLDEVGDAFETKHKKTYVAPVNNYPVVKRVEPQKSMIKVDKSVTKPTIVKKVEPKPVIKKITPIKPKKVEKVGVAPKKERKLEKRTTKPPKTGIFKRVLKSKKRR</sequence>
<dbReference type="KEGG" id="vg:15926647"/>
<feature type="compositionally biased region" description="Basic and acidic residues" evidence="1">
    <location>
        <begin position="157"/>
        <end position="171"/>
    </location>
</feature>
<accession>R9TFF0</accession>
<protein>
    <recommendedName>
        <fullName evidence="4">Lipoprotein</fullName>
    </recommendedName>
</protein>
<evidence type="ECO:0000256" key="1">
    <source>
        <dbReference type="SAM" id="MobiDB-lite"/>
    </source>
</evidence>